<keyword evidence="1" id="KW-1133">Transmembrane helix</keyword>
<feature type="transmembrane region" description="Helical" evidence="1">
    <location>
        <begin position="176"/>
        <end position="202"/>
    </location>
</feature>
<feature type="transmembrane region" description="Helical" evidence="1">
    <location>
        <begin position="89"/>
        <end position="117"/>
    </location>
</feature>
<keyword evidence="1" id="KW-0812">Transmembrane</keyword>
<dbReference type="AlphaFoldDB" id="A0A7S0H302"/>
<reference evidence="2" key="1">
    <citation type="submission" date="2021-01" db="EMBL/GenBank/DDBJ databases">
        <authorList>
            <person name="Corre E."/>
            <person name="Pelletier E."/>
            <person name="Niang G."/>
            <person name="Scheremetjew M."/>
            <person name="Finn R."/>
            <person name="Kale V."/>
            <person name="Holt S."/>
            <person name="Cochrane G."/>
            <person name="Meng A."/>
            <person name="Brown T."/>
            <person name="Cohen L."/>
        </authorList>
    </citation>
    <scope>NUCLEOTIDE SEQUENCE</scope>
    <source>
        <strain evidence="2">CCMP2058</strain>
    </source>
</reference>
<organism evidence="2">
    <name type="scientific">Amorphochlora amoebiformis</name>
    <dbReference type="NCBI Taxonomy" id="1561963"/>
    <lineage>
        <taxon>Eukaryota</taxon>
        <taxon>Sar</taxon>
        <taxon>Rhizaria</taxon>
        <taxon>Cercozoa</taxon>
        <taxon>Chlorarachniophyceae</taxon>
        <taxon>Amorphochlora</taxon>
    </lineage>
</organism>
<proteinExistence type="predicted"/>
<gene>
    <name evidence="2" type="ORF">LAMO00422_LOCUS15084</name>
</gene>
<sequence>MLLLWHYHQPFTPISVSLKISPVNVPISNPNLCSKHNVSVKRRRMHELDVILQVQDGYGIWARCFGSVADQSDSQPVEKGLCGLPSYRFFFYINSATSVLTAALTSSISLYFIFIMFSDVLGEMETYKTFVIGFISVVILFIVVAVKALNDFVVSVRISNAVLSPRWNAEYLADEYYYGLFYSFFLPPILMVVLSLFFAIMLQWRIRIRLKRKFGKENGQLAYYKTSLDEKGFLDLKVLKFLASHPDIFDAYLKEEGFSSPTLRALLIRLLSEKIK</sequence>
<accession>A0A7S0H302</accession>
<protein>
    <submittedName>
        <fullName evidence="2">Uncharacterized protein</fullName>
    </submittedName>
</protein>
<evidence type="ECO:0000256" key="1">
    <source>
        <dbReference type="SAM" id="Phobius"/>
    </source>
</evidence>
<dbReference type="EMBL" id="HBEM01022135">
    <property type="protein sequence ID" value="CAD8456139.1"/>
    <property type="molecule type" value="Transcribed_RNA"/>
</dbReference>
<keyword evidence="1" id="KW-0472">Membrane</keyword>
<evidence type="ECO:0000313" key="2">
    <source>
        <dbReference type="EMBL" id="CAD8456139.1"/>
    </source>
</evidence>
<name>A0A7S0H302_9EUKA</name>
<feature type="transmembrane region" description="Helical" evidence="1">
    <location>
        <begin position="129"/>
        <end position="149"/>
    </location>
</feature>